<feature type="non-terminal residue" evidence="1">
    <location>
        <position position="136"/>
    </location>
</feature>
<gene>
    <name evidence="1" type="primary">env</name>
</gene>
<sequence>FLGPASSSTQLLLNGSLAEKEVIIRISKISQTMGQKYNSTTCLACEHYLCQTSSQYKKKYTVSDQDKHSMQQMMSSGISDKHIVMSVDQNGMTLSGRSLNNSENTSEQHKNKIYSLLRRDLEVQHILLIVEENFSI</sequence>
<protein>
    <submittedName>
        <fullName evidence="1">Envelope glycoprotein</fullName>
    </submittedName>
</protein>
<proteinExistence type="predicted"/>
<dbReference type="Gene3D" id="2.170.40.20">
    <property type="entry name" value="Human immunodeficiency virus 1, Gp160, envelope glycoprotein"/>
    <property type="match status" value="1"/>
</dbReference>
<dbReference type="EMBL" id="DQ155217">
    <property type="protein sequence ID" value="ABA08305.1"/>
    <property type="molecule type" value="Genomic_DNA"/>
</dbReference>
<dbReference type="InterPro" id="IPR036377">
    <property type="entry name" value="Gp120_core_sf"/>
</dbReference>
<accession>Q3LX27</accession>
<reference evidence="1" key="1">
    <citation type="journal article" date="2008" name="AIDS Res. Hum. Retroviruses">
        <title>HIV type 1 genetic diversity in Moyale, Mandera, and Turkana based on env-C2-V3 sequences.</title>
        <authorList>
            <person name="Khamadi S.A."/>
            <person name="Lihana R.W."/>
            <person name="Mwaniki D.L."/>
            <person name="Kinyua J."/>
            <person name="Lagat N."/>
            <person name="Carter J.Y."/>
            <person name="Ichimura H."/>
            <person name="Oishi I."/>
            <person name="Okoth F.A."/>
            <person name="Ochieng W."/>
        </authorList>
    </citation>
    <scope>NUCLEOTIDE SEQUENCE</scope>
    <source>
        <strain evidence="1">TLHC010F</strain>
    </source>
</reference>
<feature type="non-terminal residue" evidence="1">
    <location>
        <position position="1"/>
    </location>
</feature>
<keyword evidence="1" id="KW-0946">Virion</keyword>
<organismHost>
    <name type="scientific">Homo sapiens</name>
    <name type="common">Human</name>
    <dbReference type="NCBI Taxonomy" id="9606"/>
</organismHost>
<dbReference type="SUPFAM" id="SSF56502">
    <property type="entry name" value="gp120 core"/>
    <property type="match status" value="1"/>
</dbReference>
<evidence type="ECO:0000313" key="1">
    <source>
        <dbReference type="EMBL" id="ABA08305.1"/>
    </source>
</evidence>
<keyword evidence="1" id="KW-0261">Viral envelope protein</keyword>
<name>Q3LX27_HV1</name>
<dbReference type="GO" id="GO:0019031">
    <property type="term" value="C:viral envelope"/>
    <property type="evidence" value="ECO:0007669"/>
    <property type="project" value="UniProtKB-KW"/>
</dbReference>
<organism evidence="1">
    <name type="scientific">Human immunodeficiency virus type 1</name>
    <name type="common">HIV-1</name>
    <dbReference type="NCBI Taxonomy" id="11676"/>
    <lineage>
        <taxon>Viruses</taxon>
        <taxon>Riboviria</taxon>
        <taxon>Pararnavirae</taxon>
        <taxon>Artverviricota</taxon>
        <taxon>Revtraviricetes</taxon>
        <taxon>Ortervirales</taxon>
        <taxon>Retroviridae</taxon>
        <taxon>Orthoretrovirinae</taxon>
        <taxon>Lentivirus</taxon>
        <taxon>Lentivirus humimdef1</taxon>
    </lineage>
</organism>